<dbReference type="Gene3D" id="3.40.50.150">
    <property type="entry name" value="Vaccinia Virus protein VP39"/>
    <property type="match status" value="1"/>
</dbReference>
<reference evidence="1" key="1">
    <citation type="journal article" date="2023" name="Mol. Phylogenet. Evol.">
        <title>Genome-scale phylogeny and comparative genomics of the fungal order Sordariales.</title>
        <authorList>
            <person name="Hensen N."/>
            <person name="Bonometti L."/>
            <person name="Westerberg I."/>
            <person name="Brannstrom I.O."/>
            <person name="Guillou S."/>
            <person name="Cros-Aarteil S."/>
            <person name="Calhoun S."/>
            <person name="Haridas S."/>
            <person name="Kuo A."/>
            <person name="Mondo S."/>
            <person name="Pangilinan J."/>
            <person name="Riley R."/>
            <person name="LaButti K."/>
            <person name="Andreopoulos B."/>
            <person name="Lipzen A."/>
            <person name="Chen C."/>
            <person name="Yan M."/>
            <person name="Daum C."/>
            <person name="Ng V."/>
            <person name="Clum A."/>
            <person name="Steindorff A."/>
            <person name="Ohm R.A."/>
            <person name="Martin F."/>
            <person name="Silar P."/>
            <person name="Natvig D.O."/>
            <person name="Lalanne C."/>
            <person name="Gautier V."/>
            <person name="Ament-Velasquez S.L."/>
            <person name="Kruys A."/>
            <person name="Hutchinson M.I."/>
            <person name="Powell A.J."/>
            <person name="Barry K."/>
            <person name="Miller A.N."/>
            <person name="Grigoriev I.V."/>
            <person name="Debuchy R."/>
            <person name="Gladieux P."/>
            <person name="Hiltunen Thoren M."/>
            <person name="Johannesson H."/>
        </authorList>
    </citation>
    <scope>NUCLEOTIDE SEQUENCE</scope>
    <source>
        <strain evidence="1">CBS 955.72</strain>
    </source>
</reference>
<gene>
    <name evidence="1" type="ORF">B0T25DRAFT_547188</name>
</gene>
<reference evidence="1" key="2">
    <citation type="submission" date="2023-06" db="EMBL/GenBank/DDBJ databases">
        <authorList>
            <consortium name="Lawrence Berkeley National Laboratory"/>
            <person name="Haridas S."/>
            <person name="Hensen N."/>
            <person name="Bonometti L."/>
            <person name="Westerberg I."/>
            <person name="Brannstrom I.O."/>
            <person name="Guillou S."/>
            <person name="Cros-Aarteil S."/>
            <person name="Calhoun S."/>
            <person name="Kuo A."/>
            <person name="Mondo S."/>
            <person name="Pangilinan J."/>
            <person name="Riley R."/>
            <person name="Labutti K."/>
            <person name="Andreopoulos B."/>
            <person name="Lipzen A."/>
            <person name="Chen C."/>
            <person name="Yanf M."/>
            <person name="Daum C."/>
            <person name="Ng V."/>
            <person name="Clum A."/>
            <person name="Steindorff A."/>
            <person name="Ohm R."/>
            <person name="Martin F."/>
            <person name="Silar P."/>
            <person name="Natvig D."/>
            <person name="Lalanne C."/>
            <person name="Gautier V."/>
            <person name="Ament-Velasquez S.L."/>
            <person name="Kruys A."/>
            <person name="Hutchinson M.I."/>
            <person name="Powell A.J."/>
            <person name="Barry K."/>
            <person name="Miller A.N."/>
            <person name="Grigoriev I.V."/>
            <person name="Debuchy R."/>
            <person name="Gladieux P."/>
            <person name="Thoren M.H."/>
            <person name="Johannesson H."/>
        </authorList>
    </citation>
    <scope>NUCLEOTIDE SEQUENCE</scope>
    <source>
        <strain evidence="1">CBS 955.72</strain>
    </source>
</reference>
<evidence type="ECO:0008006" key="3">
    <source>
        <dbReference type="Google" id="ProtNLM"/>
    </source>
</evidence>
<keyword evidence="2" id="KW-1185">Reference proteome</keyword>
<dbReference type="AlphaFoldDB" id="A0AAJ0HDX6"/>
<dbReference type="InterPro" id="IPR029063">
    <property type="entry name" value="SAM-dependent_MTases_sf"/>
</dbReference>
<dbReference type="Proteomes" id="UP001275084">
    <property type="component" value="Unassembled WGS sequence"/>
</dbReference>
<protein>
    <recommendedName>
        <fullName evidence="3">Methyltransferase domain-containing protein</fullName>
    </recommendedName>
</protein>
<organism evidence="1 2">
    <name type="scientific">Lasiosphaeria hispida</name>
    <dbReference type="NCBI Taxonomy" id="260671"/>
    <lineage>
        <taxon>Eukaryota</taxon>
        <taxon>Fungi</taxon>
        <taxon>Dikarya</taxon>
        <taxon>Ascomycota</taxon>
        <taxon>Pezizomycotina</taxon>
        <taxon>Sordariomycetes</taxon>
        <taxon>Sordariomycetidae</taxon>
        <taxon>Sordariales</taxon>
        <taxon>Lasiosphaeriaceae</taxon>
        <taxon>Lasiosphaeria</taxon>
    </lineage>
</organism>
<accession>A0AAJ0HDX6</accession>
<comment type="caution">
    <text evidence="1">The sequence shown here is derived from an EMBL/GenBank/DDBJ whole genome shotgun (WGS) entry which is preliminary data.</text>
</comment>
<dbReference type="SUPFAM" id="SSF53335">
    <property type="entry name" value="S-adenosyl-L-methionine-dependent methyltransferases"/>
    <property type="match status" value="1"/>
</dbReference>
<name>A0AAJ0HDX6_9PEZI</name>
<sequence>MGSLSPQELSACLLYSVNHLDNENHLAALEHRQQVAGAWGIPPGASVLEIGPGQGELTVVLADVVGRTGRVVAVDNAPLEWGTPDYASSQAHVLASAVGHQVSFVQADPIAYLLGGAGGQTFDFIVFGYSIWYFSSPDILTRTLQVARQHAQSVLIAEYSLSASLPAQIPHLLAALADNALESFRGEESKRNIRCALSPRQITGFAADAGWALAKEEIATPLSKQVDARMETRMVLKSRLFRADLDDVVSRIDAKIGIMLQSMIDAVAASVENLDGGLESARNMDVWIARFEKRL</sequence>
<dbReference type="Pfam" id="PF01135">
    <property type="entry name" value="PCMT"/>
    <property type="match status" value="1"/>
</dbReference>
<evidence type="ECO:0000313" key="1">
    <source>
        <dbReference type="EMBL" id="KAK3349093.1"/>
    </source>
</evidence>
<evidence type="ECO:0000313" key="2">
    <source>
        <dbReference type="Proteomes" id="UP001275084"/>
    </source>
</evidence>
<proteinExistence type="predicted"/>
<dbReference type="EMBL" id="JAUIQD010000005">
    <property type="protein sequence ID" value="KAK3349093.1"/>
    <property type="molecule type" value="Genomic_DNA"/>
</dbReference>